<protein>
    <submittedName>
        <fullName evidence="2">Uncharacterized protein</fullName>
    </submittedName>
</protein>
<evidence type="ECO:0000256" key="1">
    <source>
        <dbReference type="SAM" id="MobiDB-lite"/>
    </source>
</evidence>
<reference evidence="2" key="1">
    <citation type="journal article" date="2009" name="Environ. Microbiol.">
        <title>Dynamics of genome evolution in facultative symbionts of aphids.</title>
        <authorList>
            <person name="Degnan P.H."/>
            <person name="Leonardo T.E."/>
            <person name="Cass B.N."/>
            <person name="Hurwitz B."/>
            <person name="Stern D."/>
            <person name="Gibbs R.A."/>
            <person name="Richards S."/>
            <person name="Moran N.A."/>
        </authorList>
    </citation>
    <scope>NUCLEOTIDE SEQUENCE [LARGE SCALE GENOMIC DNA]</scope>
    <source>
        <strain evidence="2">LSR1</strain>
    </source>
</reference>
<dbReference type="EMBL" id="GL379626">
    <property type="protein sequence ID" value="EFL91482.1"/>
    <property type="molecule type" value="Genomic_DNA"/>
</dbReference>
<evidence type="ECO:0000313" key="2">
    <source>
        <dbReference type="EMBL" id="EFL91482.1"/>
    </source>
</evidence>
<dbReference type="Proteomes" id="UP000005726">
    <property type="component" value="Unassembled WGS sequence"/>
</dbReference>
<dbReference type="AlphaFoldDB" id="E0WU42"/>
<feature type="region of interest" description="Disordered" evidence="1">
    <location>
        <begin position="1"/>
        <end position="139"/>
    </location>
</feature>
<feature type="compositionally biased region" description="Low complexity" evidence="1">
    <location>
        <begin position="47"/>
        <end position="83"/>
    </location>
</feature>
<gene>
    <name evidence="2" type="ORF">REG_1588</name>
</gene>
<dbReference type="HOGENOM" id="CLU_680647_0_0_6"/>
<organism evidence="2 3">
    <name type="scientific">Candidatus Regiella insecticola LSR1</name>
    <dbReference type="NCBI Taxonomy" id="663321"/>
    <lineage>
        <taxon>Bacteria</taxon>
        <taxon>Pseudomonadati</taxon>
        <taxon>Pseudomonadota</taxon>
        <taxon>Gammaproteobacteria</taxon>
        <taxon>Enterobacterales</taxon>
        <taxon>Enterobacteriaceae</taxon>
        <taxon>aphid secondary symbionts</taxon>
        <taxon>Candidatus Regiella</taxon>
    </lineage>
</organism>
<accession>E0WU42</accession>
<evidence type="ECO:0000313" key="3">
    <source>
        <dbReference type="Proteomes" id="UP000005726"/>
    </source>
</evidence>
<sequence length="405" mass="44814">MRSESPYPPIRLVKVEHPPLQYADKISINNTPQKNKDPVDPSRLPEPNSTQSNSTQPNNGRVSSLLPQSSPCLQLQPIPQSSQVRESVESNGQSGDGALAVQNVKGTGIGETPLSRTSSVDSGYEADKKDTGNNMPTAMEVRNSIMKARKSDRLQQAEKAEEAEKVECAGLVTKMKQVTTGAKELLSSRTNLDPSSSYGTFIQREVESEVDRVILLAEKASKAANSGDLKVAQALAKTAEDNLKLLAEKLPAIDSFMQEVDAFQQDIIGDFSKQKPDIEEAERHTYPLLYKRIMDMGEEFIDAAEALKQEGTVNLRVAEKRFETIKDSYEKAKKAKENEKGNYAEFVGKVKKIENKIKGIQPNSEEGWEIKDKANGYVWKALTEMHSCNLKVANLHVEQAEAHLK</sequence>
<keyword evidence="3" id="KW-1185">Reference proteome</keyword>
<name>E0WU42_9ENTR</name>
<proteinExistence type="predicted"/>
<feature type="non-terminal residue" evidence="2">
    <location>
        <position position="405"/>
    </location>
</feature>